<dbReference type="InterPro" id="IPR011545">
    <property type="entry name" value="DEAD/DEAH_box_helicase_dom"/>
</dbReference>
<dbReference type="OrthoDB" id="10265785at2759"/>
<comment type="catalytic activity">
    <reaction evidence="11">
        <text>ATP + H2O = ADP + phosphate + H(+)</text>
        <dbReference type="Rhea" id="RHEA:13065"/>
        <dbReference type="ChEBI" id="CHEBI:15377"/>
        <dbReference type="ChEBI" id="CHEBI:15378"/>
        <dbReference type="ChEBI" id="CHEBI:30616"/>
        <dbReference type="ChEBI" id="CHEBI:43474"/>
        <dbReference type="ChEBI" id="CHEBI:456216"/>
        <dbReference type="EC" id="3.6.4.13"/>
    </reaction>
</comment>
<dbReference type="EMBL" id="JADBJN010000003">
    <property type="protein sequence ID" value="KAG5671608.1"/>
    <property type="molecule type" value="Genomic_DNA"/>
</dbReference>
<evidence type="ECO:0000313" key="17">
    <source>
        <dbReference type="Proteomes" id="UP001107558"/>
    </source>
</evidence>
<sequence>MADTWTKAAENQEQLEQQEIQKLNENVNNVSISNDTKTINKDDEPDEVNLAEASLLVKIIRKGLIETGTSLDIQRKDPNSPLYSVKSFEALHLKPELLRGVYGMGYNAPSKIQETALPTLIADPPQNMIAQSQSGTGKTACFTLAMLTRVDTTKDYPQVLCLSPTYELAIQTGEVAARMAKFCPEIRIRYAVRGEDIQRGTKLTDHVIIGTPGKVQDWSLKYHAFDLSKITVFVLDEADVMIAQQGHQDQCTRLNKHISKKTCQYMLFSATYDKKVMEFAEYIVPSPITIRLKKEEEVLDNIKQYYVRCANQEIKYQAIANIYGVVTIGQAIIFCHTRKTASWLSSKMAKEGHSVGVLSGELTVEQRLAVLDRFREGHEKVLITTNVLSRGIDIEQVNIVVNFDLPVDRDDNADCETYLHRIGRTGRFGKHGIAINLIDSEKSMQICRDIEKHFGKKIMLLDVENSDEIEKIGS</sequence>
<feature type="domain" description="DEAD-box RNA helicase Q" evidence="15">
    <location>
        <begin position="86"/>
        <end position="114"/>
    </location>
</feature>
<dbReference type="PROSITE" id="PS51192">
    <property type="entry name" value="HELICASE_ATP_BIND_1"/>
    <property type="match status" value="1"/>
</dbReference>
<dbReference type="Pfam" id="PF00270">
    <property type="entry name" value="DEAD"/>
    <property type="match status" value="1"/>
</dbReference>
<name>A0A9J6BPH3_POLVA</name>
<dbReference type="InterPro" id="IPR014001">
    <property type="entry name" value="Helicase_ATP-bd"/>
</dbReference>
<dbReference type="InterPro" id="IPR001650">
    <property type="entry name" value="Helicase_C-like"/>
</dbReference>
<dbReference type="InterPro" id="IPR014014">
    <property type="entry name" value="RNA_helicase_DEAD_Q_motif"/>
</dbReference>
<comment type="subcellular location">
    <subcellularLocation>
        <location evidence="2">Cytoplasm</location>
    </subcellularLocation>
    <subcellularLocation>
        <location evidence="1">Nucleus</location>
    </subcellularLocation>
</comment>
<evidence type="ECO:0000313" key="16">
    <source>
        <dbReference type="EMBL" id="KAG5671608.1"/>
    </source>
</evidence>
<dbReference type="GO" id="GO:0005634">
    <property type="term" value="C:nucleus"/>
    <property type="evidence" value="ECO:0007669"/>
    <property type="project" value="UniProtKB-SubCell"/>
</dbReference>
<dbReference type="SUPFAM" id="SSF52540">
    <property type="entry name" value="P-loop containing nucleoside triphosphate hydrolases"/>
    <property type="match status" value="1"/>
</dbReference>
<evidence type="ECO:0000256" key="6">
    <source>
        <dbReference type="ARBA" id="ARBA00022801"/>
    </source>
</evidence>
<proteinExistence type="predicted"/>
<evidence type="ECO:0000259" key="13">
    <source>
        <dbReference type="PROSITE" id="PS51192"/>
    </source>
</evidence>
<comment type="caution">
    <text evidence="16">The sequence shown here is derived from an EMBL/GenBank/DDBJ whole genome shotgun (WGS) entry which is preliminary data.</text>
</comment>
<dbReference type="GO" id="GO:0003723">
    <property type="term" value="F:RNA binding"/>
    <property type="evidence" value="ECO:0007669"/>
    <property type="project" value="UniProtKB-KW"/>
</dbReference>
<keyword evidence="7" id="KW-0347">Helicase</keyword>
<keyword evidence="17" id="KW-1185">Reference proteome</keyword>
<feature type="domain" description="Helicase ATP-binding" evidence="13">
    <location>
        <begin position="119"/>
        <end position="290"/>
    </location>
</feature>
<dbReference type="GO" id="GO:0003724">
    <property type="term" value="F:RNA helicase activity"/>
    <property type="evidence" value="ECO:0007669"/>
    <property type="project" value="UniProtKB-EC"/>
</dbReference>
<keyword evidence="5" id="KW-0547">Nucleotide-binding</keyword>
<protein>
    <recommendedName>
        <fullName evidence="3">RNA helicase</fullName>
        <ecNumber evidence="3">3.6.4.13</ecNumber>
    </recommendedName>
</protein>
<keyword evidence="9" id="KW-0694">RNA-binding</keyword>
<dbReference type="Gene3D" id="3.40.50.300">
    <property type="entry name" value="P-loop containing nucleotide triphosphate hydrolases"/>
    <property type="match status" value="2"/>
</dbReference>
<evidence type="ECO:0000256" key="9">
    <source>
        <dbReference type="ARBA" id="ARBA00022884"/>
    </source>
</evidence>
<dbReference type="CDD" id="cd18787">
    <property type="entry name" value="SF2_C_DEAD"/>
    <property type="match status" value="1"/>
</dbReference>
<dbReference type="Proteomes" id="UP001107558">
    <property type="component" value="Chromosome 3"/>
</dbReference>
<dbReference type="EC" id="3.6.4.13" evidence="3"/>
<evidence type="ECO:0000256" key="11">
    <source>
        <dbReference type="ARBA" id="ARBA00047984"/>
    </source>
</evidence>
<evidence type="ECO:0000256" key="10">
    <source>
        <dbReference type="ARBA" id="ARBA00023242"/>
    </source>
</evidence>
<evidence type="ECO:0000256" key="4">
    <source>
        <dbReference type="ARBA" id="ARBA00022490"/>
    </source>
</evidence>
<evidence type="ECO:0000256" key="2">
    <source>
        <dbReference type="ARBA" id="ARBA00004496"/>
    </source>
</evidence>
<evidence type="ECO:0000256" key="12">
    <source>
        <dbReference type="PROSITE-ProRule" id="PRU00552"/>
    </source>
</evidence>
<dbReference type="CDD" id="cd17963">
    <property type="entry name" value="DEADc_DDX19_DDX25"/>
    <property type="match status" value="1"/>
</dbReference>
<evidence type="ECO:0000259" key="15">
    <source>
        <dbReference type="PROSITE" id="PS51195"/>
    </source>
</evidence>
<dbReference type="GO" id="GO:0005737">
    <property type="term" value="C:cytoplasm"/>
    <property type="evidence" value="ECO:0007669"/>
    <property type="project" value="UniProtKB-SubCell"/>
</dbReference>
<keyword evidence="8" id="KW-0067">ATP-binding</keyword>
<dbReference type="FunFam" id="3.40.50.300:FF:000318">
    <property type="entry name" value="ATP-dependent RNA helicase DDX19B"/>
    <property type="match status" value="1"/>
</dbReference>
<evidence type="ECO:0000256" key="8">
    <source>
        <dbReference type="ARBA" id="ARBA00022840"/>
    </source>
</evidence>
<gene>
    <name evidence="16" type="ORF">PVAND_001801</name>
</gene>
<evidence type="ECO:0000259" key="14">
    <source>
        <dbReference type="PROSITE" id="PS51194"/>
    </source>
</evidence>
<reference evidence="16" key="1">
    <citation type="submission" date="2021-03" db="EMBL/GenBank/DDBJ databases">
        <title>Chromosome level genome of the anhydrobiotic midge Polypedilum vanderplanki.</title>
        <authorList>
            <person name="Yoshida Y."/>
            <person name="Kikawada T."/>
            <person name="Gusev O."/>
        </authorList>
    </citation>
    <scope>NUCLEOTIDE SEQUENCE</scope>
    <source>
        <strain evidence="16">NIAS01</strain>
        <tissue evidence="16">Whole body or cell culture</tissue>
    </source>
</reference>
<dbReference type="GO" id="GO:0005524">
    <property type="term" value="F:ATP binding"/>
    <property type="evidence" value="ECO:0007669"/>
    <property type="project" value="UniProtKB-KW"/>
</dbReference>
<evidence type="ECO:0000256" key="3">
    <source>
        <dbReference type="ARBA" id="ARBA00012552"/>
    </source>
</evidence>
<evidence type="ECO:0000256" key="1">
    <source>
        <dbReference type="ARBA" id="ARBA00004123"/>
    </source>
</evidence>
<dbReference type="Pfam" id="PF00271">
    <property type="entry name" value="Helicase_C"/>
    <property type="match status" value="1"/>
</dbReference>
<dbReference type="SMART" id="SM00490">
    <property type="entry name" value="HELICc"/>
    <property type="match status" value="1"/>
</dbReference>
<feature type="domain" description="Helicase C-terminal" evidence="14">
    <location>
        <begin position="301"/>
        <end position="469"/>
    </location>
</feature>
<evidence type="ECO:0000256" key="7">
    <source>
        <dbReference type="ARBA" id="ARBA00022806"/>
    </source>
</evidence>
<dbReference type="FunFam" id="3.40.50.300:FF:000849">
    <property type="entry name" value="ATP-dependent RNA helicase DBP5"/>
    <property type="match status" value="1"/>
</dbReference>
<dbReference type="PROSITE" id="PS51195">
    <property type="entry name" value="Q_MOTIF"/>
    <property type="match status" value="1"/>
</dbReference>
<organism evidence="16 17">
    <name type="scientific">Polypedilum vanderplanki</name>
    <name type="common">Sleeping chironomid midge</name>
    <dbReference type="NCBI Taxonomy" id="319348"/>
    <lineage>
        <taxon>Eukaryota</taxon>
        <taxon>Metazoa</taxon>
        <taxon>Ecdysozoa</taxon>
        <taxon>Arthropoda</taxon>
        <taxon>Hexapoda</taxon>
        <taxon>Insecta</taxon>
        <taxon>Pterygota</taxon>
        <taxon>Neoptera</taxon>
        <taxon>Endopterygota</taxon>
        <taxon>Diptera</taxon>
        <taxon>Nematocera</taxon>
        <taxon>Chironomoidea</taxon>
        <taxon>Chironomidae</taxon>
        <taxon>Chironominae</taxon>
        <taxon>Polypedilum</taxon>
        <taxon>Polypedilum</taxon>
    </lineage>
</organism>
<keyword evidence="6" id="KW-0378">Hydrolase</keyword>
<feature type="short sequence motif" description="Q motif" evidence="12">
    <location>
        <begin position="86"/>
        <end position="114"/>
    </location>
</feature>
<dbReference type="PROSITE" id="PS51194">
    <property type="entry name" value="HELICASE_CTER"/>
    <property type="match status" value="1"/>
</dbReference>
<accession>A0A9J6BPH3</accession>
<dbReference type="SMART" id="SM00487">
    <property type="entry name" value="DEXDc"/>
    <property type="match status" value="1"/>
</dbReference>
<dbReference type="AlphaFoldDB" id="A0A9J6BPH3"/>
<dbReference type="GO" id="GO:0016787">
    <property type="term" value="F:hydrolase activity"/>
    <property type="evidence" value="ECO:0007669"/>
    <property type="project" value="UniProtKB-KW"/>
</dbReference>
<dbReference type="GO" id="GO:0010468">
    <property type="term" value="P:regulation of gene expression"/>
    <property type="evidence" value="ECO:0007669"/>
    <property type="project" value="UniProtKB-ARBA"/>
</dbReference>
<evidence type="ECO:0000256" key="5">
    <source>
        <dbReference type="ARBA" id="ARBA00022741"/>
    </source>
</evidence>
<dbReference type="PANTHER" id="PTHR47958">
    <property type="entry name" value="ATP-DEPENDENT RNA HELICASE DBP3"/>
    <property type="match status" value="1"/>
</dbReference>
<dbReference type="InterPro" id="IPR027417">
    <property type="entry name" value="P-loop_NTPase"/>
</dbReference>
<keyword evidence="10" id="KW-0539">Nucleus</keyword>
<keyword evidence="4" id="KW-0963">Cytoplasm</keyword>